<organism evidence="2 3">
    <name type="scientific">Aspergillus clavatus (strain ATCC 1007 / CBS 513.65 / DSM 816 / NCTC 3887 / NRRL 1 / QM 1276 / 107)</name>
    <dbReference type="NCBI Taxonomy" id="344612"/>
    <lineage>
        <taxon>Eukaryota</taxon>
        <taxon>Fungi</taxon>
        <taxon>Dikarya</taxon>
        <taxon>Ascomycota</taxon>
        <taxon>Pezizomycotina</taxon>
        <taxon>Eurotiomycetes</taxon>
        <taxon>Eurotiomycetidae</taxon>
        <taxon>Eurotiales</taxon>
        <taxon>Aspergillaceae</taxon>
        <taxon>Aspergillus</taxon>
        <taxon>Aspergillus subgen. Fumigati</taxon>
    </lineage>
</organism>
<dbReference type="EMBL" id="DS026990">
    <property type="protein sequence ID" value="EAW15191.1"/>
    <property type="molecule type" value="Genomic_DNA"/>
</dbReference>
<dbReference type="AlphaFoldDB" id="A1C451"/>
<sequence length="183" mass="20547">MPDSQLPIVTFEDLQAFQAKHFPTSTQVTSFDHNHNQTVDDEYYEEDDGLGYYPDGVKRTLTDEQIEIFRHSEIHTLLRERELREEALAEELRDMEAEQQAGDIISVSNGDSVPDVAGRESGMSQGDEGAGESKQHNAHDASGKESGKTRPGETLDYSEDGARPRETYTSTQFTGRKIISYDD</sequence>
<feature type="region of interest" description="Disordered" evidence="1">
    <location>
        <begin position="90"/>
        <end position="183"/>
    </location>
</feature>
<evidence type="ECO:0000313" key="3">
    <source>
        <dbReference type="Proteomes" id="UP000006701"/>
    </source>
</evidence>
<dbReference type="PANTHER" id="PTHR40642:SF1">
    <property type="entry name" value="YALI0F31295P"/>
    <property type="match status" value="1"/>
</dbReference>
<evidence type="ECO:0000256" key="1">
    <source>
        <dbReference type="SAM" id="MobiDB-lite"/>
    </source>
</evidence>
<keyword evidence="3" id="KW-1185">Reference proteome</keyword>
<dbReference type="STRING" id="344612.A1C451"/>
<dbReference type="InterPro" id="IPR024526">
    <property type="entry name" value="DUF3807"/>
</dbReference>
<dbReference type="HOGENOM" id="CLU_086075_1_0_1"/>
<dbReference type="OMA" id="YQARMQS"/>
<dbReference type="Proteomes" id="UP000006701">
    <property type="component" value="Unassembled WGS sequence"/>
</dbReference>
<gene>
    <name evidence="2" type="ORF">ACLA_058530</name>
</gene>
<accession>A1C451</accession>
<proteinExistence type="predicted"/>
<dbReference type="KEGG" id="act:ACLA_058530"/>
<feature type="compositionally biased region" description="Basic and acidic residues" evidence="1">
    <location>
        <begin position="131"/>
        <end position="153"/>
    </location>
</feature>
<dbReference type="Pfam" id="PF12720">
    <property type="entry name" value="DUF3807"/>
    <property type="match status" value="1"/>
</dbReference>
<dbReference type="eggNOG" id="ENOG502SA5E">
    <property type="taxonomic scope" value="Eukaryota"/>
</dbReference>
<reference evidence="2 3" key="1">
    <citation type="journal article" date="2008" name="PLoS Genet.">
        <title>Genomic islands in the pathogenic filamentous fungus Aspergillus fumigatus.</title>
        <authorList>
            <person name="Fedorova N.D."/>
            <person name="Khaldi N."/>
            <person name="Joardar V.S."/>
            <person name="Maiti R."/>
            <person name="Amedeo P."/>
            <person name="Anderson M.J."/>
            <person name="Crabtree J."/>
            <person name="Silva J.C."/>
            <person name="Badger J.H."/>
            <person name="Albarraq A."/>
            <person name="Angiuoli S."/>
            <person name="Bussey H."/>
            <person name="Bowyer P."/>
            <person name="Cotty P.J."/>
            <person name="Dyer P.S."/>
            <person name="Egan A."/>
            <person name="Galens K."/>
            <person name="Fraser-Liggett C.M."/>
            <person name="Haas B.J."/>
            <person name="Inman J.M."/>
            <person name="Kent R."/>
            <person name="Lemieux S."/>
            <person name="Malavazi I."/>
            <person name="Orvis J."/>
            <person name="Roemer T."/>
            <person name="Ronning C.M."/>
            <person name="Sundaram J.P."/>
            <person name="Sutton G."/>
            <person name="Turner G."/>
            <person name="Venter J.C."/>
            <person name="White O.R."/>
            <person name="Whitty B.R."/>
            <person name="Youngman P."/>
            <person name="Wolfe K.H."/>
            <person name="Goldman G.H."/>
            <person name="Wortman J.R."/>
            <person name="Jiang B."/>
            <person name="Denning D.W."/>
            <person name="Nierman W.C."/>
        </authorList>
    </citation>
    <scope>NUCLEOTIDE SEQUENCE [LARGE SCALE GENOMIC DNA]</scope>
    <source>
        <strain evidence="3">ATCC 1007 / CBS 513.65 / DSM 816 / NCTC 3887 / NRRL 1</strain>
    </source>
</reference>
<dbReference type="GeneID" id="4708802"/>
<dbReference type="VEuPathDB" id="FungiDB:ACLA_058530"/>
<evidence type="ECO:0000313" key="2">
    <source>
        <dbReference type="EMBL" id="EAW15191.1"/>
    </source>
</evidence>
<dbReference type="PANTHER" id="PTHR40642">
    <property type="entry name" value="YALI0F31295P"/>
    <property type="match status" value="1"/>
</dbReference>
<dbReference type="OrthoDB" id="5422320at2759"/>
<protein>
    <submittedName>
        <fullName evidence="2">Uncharacterized protein</fullName>
    </submittedName>
</protein>
<dbReference type="RefSeq" id="XP_001276617.1">
    <property type="nucleotide sequence ID" value="XM_001276616.1"/>
</dbReference>
<name>A1C451_ASPCL</name>